<evidence type="ECO:0000313" key="5">
    <source>
        <dbReference type="Proteomes" id="UP000240228"/>
    </source>
</evidence>
<gene>
    <name evidence="4" type="ORF">CPA40_04800</name>
</gene>
<dbReference type="Pfam" id="PF02826">
    <property type="entry name" value="2-Hacid_dh_C"/>
    <property type="match status" value="1"/>
</dbReference>
<sequence>MTESNERNANNANKLIVNCLPLTDEERQAFVSAAGDVPQEFVGNPMERGTMGWHANVPSELKERATAVIGNIDPAECAQYPNLKWLQTWSAGVDRYVAPGVLPELTHVTNASGAYGQTVSEHLFAMMWALMRNLPMYARQQGEHRWHDLGRALSPEGATVLVVGTGDIGSHFAGLCKAVGAHTVGVRRNPAKSADGIDEMHGFDELDALLPTADVIALVVPAAPDTFHLIDGRRLTLMKSTAILLNAGRGTAVDPIALTRALSEDQLHGAGLDVTEPEPLPKDSPLWDEPHCLITPHVAGGNHLEVTERRIVAIALENVRRYAAGEALTNVRR</sequence>
<dbReference type="CDD" id="cd05300">
    <property type="entry name" value="2-Hacid_dh_1"/>
    <property type="match status" value="1"/>
</dbReference>
<dbReference type="PANTHER" id="PTHR43333">
    <property type="entry name" value="2-HACID_DH_C DOMAIN-CONTAINING PROTEIN"/>
    <property type="match status" value="1"/>
</dbReference>
<evidence type="ECO:0000313" key="4">
    <source>
        <dbReference type="EMBL" id="PST46740.1"/>
    </source>
</evidence>
<accession>A0A2T3GB81</accession>
<dbReference type="InterPro" id="IPR036291">
    <property type="entry name" value="NAD(P)-bd_dom_sf"/>
</dbReference>
<name>A0A2T3GB81_9BIFI</name>
<dbReference type="InterPro" id="IPR006140">
    <property type="entry name" value="D-isomer_DH_NAD-bd"/>
</dbReference>
<dbReference type="GO" id="GO:0051287">
    <property type="term" value="F:NAD binding"/>
    <property type="evidence" value="ECO:0007669"/>
    <property type="project" value="InterPro"/>
</dbReference>
<dbReference type="RefSeq" id="WP_107043916.1">
    <property type="nucleotide sequence ID" value="NZ_NWTX01000005.1"/>
</dbReference>
<dbReference type="EMBL" id="NWTX01000005">
    <property type="protein sequence ID" value="PST46740.1"/>
    <property type="molecule type" value="Genomic_DNA"/>
</dbReference>
<keyword evidence="2" id="KW-0520">NAD</keyword>
<evidence type="ECO:0000256" key="2">
    <source>
        <dbReference type="ARBA" id="ARBA00023027"/>
    </source>
</evidence>
<dbReference type="SUPFAM" id="SSF52283">
    <property type="entry name" value="Formate/glycerate dehydrogenase catalytic domain-like"/>
    <property type="match status" value="1"/>
</dbReference>
<dbReference type="AlphaFoldDB" id="A0A2T3GB81"/>
<keyword evidence="1" id="KW-0560">Oxidoreductase</keyword>
<reference evidence="4 5" key="2">
    <citation type="submission" date="2018-03" db="EMBL/GenBank/DDBJ databases">
        <title>The comparative genomics of Bifidobacterium callitrichos reflects dietary carbohydrate utilization within the common marmoset gut.</title>
        <authorList>
            <person name="Rani A."/>
        </authorList>
    </citation>
    <scope>NUCLEOTIDE SEQUENCE [LARGE SCALE GENOMIC DNA]</scope>
    <source>
        <strain evidence="4 5">UMA51805</strain>
    </source>
</reference>
<protein>
    <submittedName>
        <fullName evidence="4">Hydroxyacid dehydrogenase</fullName>
    </submittedName>
</protein>
<evidence type="ECO:0000259" key="3">
    <source>
        <dbReference type="Pfam" id="PF02826"/>
    </source>
</evidence>
<proteinExistence type="predicted"/>
<dbReference type="SUPFAM" id="SSF51735">
    <property type="entry name" value="NAD(P)-binding Rossmann-fold domains"/>
    <property type="match status" value="1"/>
</dbReference>
<comment type="caution">
    <text evidence="4">The sequence shown here is derived from an EMBL/GenBank/DDBJ whole genome shotgun (WGS) entry which is preliminary data.</text>
</comment>
<evidence type="ECO:0000256" key="1">
    <source>
        <dbReference type="ARBA" id="ARBA00023002"/>
    </source>
</evidence>
<keyword evidence="5" id="KW-1185">Reference proteome</keyword>
<organism evidence="4 5">
    <name type="scientific">Bifidobacterium callitrichos</name>
    <dbReference type="NCBI Taxonomy" id="762209"/>
    <lineage>
        <taxon>Bacteria</taxon>
        <taxon>Bacillati</taxon>
        <taxon>Actinomycetota</taxon>
        <taxon>Actinomycetes</taxon>
        <taxon>Bifidobacteriales</taxon>
        <taxon>Bifidobacteriaceae</taxon>
        <taxon>Bifidobacterium</taxon>
    </lineage>
</organism>
<dbReference type="PANTHER" id="PTHR43333:SF1">
    <property type="entry name" value="D-ISOMER SPECIFIC 2-HYDROXYACID DEHYDROGENASE NAD-BINDING DOMAIN-CONTAINING PROTEIN"/>
    <property type="match status" value="1"/>
</dbReference>
<feature type="domain" description="D-isomer specific 2-hydroxyacid dehydrogenase NAD-binding" evidence="3">
    <location>
        <begin position="124"/>
        <end position="299"/>
    </location>
</feature>
<dbReference type="Gene3D" id="3.40.50.720">
    <property type="entry name" value="NAD(P)-binding Rossmann-like Domain"/>
    <property type="match status" value="2"/>
</dbReference>
<reference evidence="5" key="1">
    <citation type="submission" date="2017-09" db="EMBL/GenBank/DDBJ databases">
        <authorList>
            <person name="Sela D.A."/>
            <person name="Albert K."/>
        </authorList>
    </citation>
    <scope>NUCLEOTIDE SEQUENCE [LARGE SCALE GENOMIC DNA]</scope>
    <source>
        <strain evidence="5">UMA51805</strain>
    </source>
</reference>
<dbReference type="Proteomes" id="UP000240228">
    <property type="component" value="Unassembled WGS sequence"/>
</dbReference>
<dbReference type="GO" id="GO:0016491">
    <property type="term" value="F:oxidoreductase activity"/>
    <property type="evidence" value="ECO:0007669"/>
    <property type="project" value="UniProtKB-KW"/>
</dbReference>